<gene>
    <name evidence="2" type="ORF">DFK10_07460</name>
</gene>
<keyword evidence="1" id="KW-0732">Signal</keyword>
<reference evidence="3" key="1">
    <citation type="submission" date="2018-05" db="EMBL/GenBank/DDBJ databases">
        <authorList>
            <person name="Du Z."/>
            <person name="Wang X."/>
        </authorList>
    </citation>
    <scope>NUCLEOTIDE SEQUENCE [LARGE SCALE GENOMIC DNA]</scope>
    <source>
        <strain evidence="3">WDS4C29</strain>
    </source>
</reference>
<dbReference type="AlphaFoldDB" id="A0A2V1P4F9"/>
<keyword evidence="3" id="KW-1185">Reference proteome</keyword>
<protein>
    <submittedName>
        <fullName evidence="2">DUF1007 domain-containing protein</fullName>
    </submittedName>
</protein>
<accession>A0A2V1P4F9</accession>
<name>A0A2V1P4F9_9RHOB</name>
<evidence type="ECO:0000313" key="3">
    <source>
        <dbReference type="Proteomes" id="UP000245293"/>
    </source>
</evidence>
<organism evidence="2 3">
    <name type="scientific">Salibaculum griseiflavum</name>
    <dbReference type="NCBI Taxonomy" id="1914409"/>
    <lineage>
        <taxon>Bacteria</taxon>
        <taxon>Pseudomonadati</taxon>
        <taxon>Pseudomonadota</taxon>
        <taxon>Alphaproteobacteria</taxon>
        <taxon>Rhodobacterales</taxon>
        <taxon>Roseobacteraceae</taxon>
        <taxon>Salibaculum</taxon>
    </lineage>
</organism>
<sequence>MMRWVLGLVCASWAGLATAHPHLFVDAEVELVFENDRLTAVRLVWTYDEFFSLLLTEDLGIDDDLDGTLTRGELSTLSNAVLDWPEGYVGDLYVTQAGQQLQLGARRDASVAFEDGQIVESHTRPVEAAPGDVTVKVYDPGYYTAYTVVTPVTVSGSEACAAQVTRADLIAATERVDELLYAMPQDQAEMFFPEVGEDFADTITVTCGG</sequence>
<dbReference type="InterPro" id="IPR010412">
    <property type="entry name" value="DUF1007"/>
</dbReference>
<dbReference type="RefSeq" id="WP_109388200.1">
    <property type="nucleotide sequence ID" value="NZ_QETF01000006.1"/>
</dbReference>
<feature type="signal peptide" evidence="1">
    <location>
        <begin position="1"/>
        <end position="19"/>
    </location>
</feature>
<evidence type="ECO:0000313" key="2">
    <source>
        <dbReference type="EMBL" id="PWG17216.1"/>
    </source>
</evidence>
<evidence type="ECO:0000256" key="1">
    <source>
        <dbReference type="SAM" id="SignalP"/>
    </source>
</evidence>
<dbReference type="EMBL" id="QETF01000006">
    <property type="protein sequence ID" value="PWG17216.1"/>
    <property type="molecule type" value="Genomic_DNA"/>
</dbReference>
<dbReference type="Proteomes" id="UP000245293">
    <property type="component" value="Unassembled WGS sequence"/>
</dbReference>
<dbReference type="OrthoDB" id="1679673at2"/>
<proteinExistence type="predicted"/>
<comment type="caution">
    <text evidence="2">The sequence shown here is derived from an EMBL/GenBank/DDBJ whole genome shotgun (WGS) entry which is preliminary data.</text>
</comment>
<dbReference type="Pfam" id="PF06226">
    <property type="entry name" value="DUF1007"/>
    <property type="match status" value="1"/>
</dbReference>
<feature type="chain" id="PRO_5016052796" evidence="1">
    <location>
        <begin position="20"/>
        <end position="209"/>
    </location>
</feature>